<feature type="signal peptide" evidence="1">
    <location>
        <begin position="1"/>
        <end position="20"/>
    </location>
</feature>
<evidence type="ECO:0000313" key="2">
    <source>
        <dbReference type="EMBL" id="MSU05701.1"/>
    </source>
</evidence>
<organism evidence="2 3">
    <name type="scientific">Bullifex porci</name>
    <dbReference type="NCBI Taxonomy" id="2606638"/>
    <lineage>
        <taxon>Bacteria</taxon>
        <taxon>Pseudomonadati</taxon>
        <taxon>Spirochaetota</taxon>
        <taxon>Spirochaetia</taxon>
        <taxon>Spirochaetales</taxon>
        <taxon>Spirochaetaceae</taxon>
        <taxon>Bullifex</taxon>
    </lineage>
</organism>
<feature type="chain" id="PRO_5031397309" description="Outer membrane protein beta-barrel domain-containing protein" evidence="1">
    <location>
        <begin position="21"/>
        <end position="200"/>
    </location>
</feature>
<comment type="caution">
    <text evidence="2">The sequence shown here is derived from an EMBL/GenBank/DDBJ whole genome shotgun (WGS) entry which is preliminary data.</text>
</comment>
<dbReference type="AlphaFoldDB" id="A0A7X2PBA1"/>
<sequence>MKKILIILIISLVFVLPVMADDFDDDFDFYSYSSVNTGYGAIIQDGKLINTIDVGFSYNFASMNDFRTLGIGLGSRFDALFGVGNKTPKNYINCSFLLGPFFHIVINRAIALNLTAGPLFGFYKDGNTRDDEHFTIGPAIDASITLTPQSFNSISFSFGTLAAVNFGFASEPVMYSVVPYVSFNMVFSNSYIPYNSLIIY</sequence>
<name>A0A7X2PBA1_9SPIO</name>
<evidence type="ECO:0000313" key="3">
    <source>
        <dbReference type="Proteomes" id="UP000460549"/>
    </source>
</evidence>
<dbReference type="EMBL" id="VUNN01000003">
    <property type="protein sequence ID" value="MSU05701.1"/>
    <property type="molecule type" value="Genomic_DNA"/>
</dbReference>
<keyword evidence="1" id="KW-0732">Signal</keyword>
<proteinExistence type="predicted"/>
<dbReference type="Proteomes" id="UP000460549">
    <property type="component" value="Unassembled WGS sequence"/>
</dbReference>
<dbReference type="RefSeq" id="WP_154424599.1">
    <property type="nucleotide sequence ID" value="NZ_VUNN01000003.1"/>
</dbReference>
<keyword evidence="3" id="KW-1185">Reference proteome</keyword>
<accession>A0A7X2PBA1</accession>
<protein>
    <recommendedName>
        <fullName evidence="4">Outer membrane protein beta-barrel domain-containing protein</fullName>
    </recommendedName>
</protein>
<evidence type="ECO:0000256" key="1">
    <source>
        <dbReference type="SAM" id="SignalP"/>
    </source>
</evidence>
<gene>
    <name evidence="2" type="ORF">FYJ80_02765</name>
</gene>
<evidence type="ECO:0008006" key="4">
    <source>
        <dbReference type="Google" id="ProtNLM"/>
    </source>
</evidence>
<reference evidence="2 3" key="1">
    <citation type="submission" date="2019-08" db="EMBL/GenBank/DDBJ databases">
        <title>In-depth cultivation of the pig gut microbiome towards novel bacterial diversity and tailored functional studies.</title>
        <authorList>
            <person name="Wylensek D."/>
            <person name="Hitch T.C.A."/>
            <person name="Clavel T."/>
        </authorList>
    </citation>
    <scope>NUCLEOTIDE SEQUENCE [LARGE SCALE GENOMIC DNA]</scope>
    <source>
        <strain evidence="2 3">NM-380-WT-3C1</strain>
    </source>
</reference>